<dbReference type="GeneID" id="63842384"/>
<protein>
    <submittedName>
        <fullName evidence="1">Uncharacterized protein</fullName>
    </submittedName>
</protein>
<name>A0A9P4Y675_CRYP1</name>
<sequence length="161" mass="18522">MAMDKARMEGREKVNLEKRKDNIFEEDTVPFLLLSSSLLVFKTVKLEKAFISSRHGPPHVVSVYMPYPRIGKVEEAEYGLRKAAELDIKSVEFSPPLAHCFQAPMPAHDISHRLTRAYKRIHDASDAVNVGRRLSSQQRKRQRPWKHKALRVISAFGCKRL</sequence>
<reference evidence="1" key="1">
    <citation type="journal article" date="2020" name="Phytopathology">
        <title>Genome sequence of the chestnut blight fungus Cryphonectria parasitica EP155: A fundamental resource for an archetypical invasive plant pathogen.</title>
        <authorList>
            <person name="Crouch J.A."/>
            <person name="Dawe A."/>
            <person name="Aerts A."/>
            <person name="Barry K."/>
            <person name="Churchill A.C.L."/>
            <person name="Grimwood J."/>
            <person name="Hillman B."/>
            <person name="Milgroom M.G."/>
            <person name="Pangilinan J."/>
            <person name="Smith M."/>
            <person name="Salamov A."/>
            <person name="Schmutz J."/>
            <person name="Yadav J."/>
            <person name="Grigoriev I.V."/>
            <person name="Nuss D."/>
        </authorList>
    </citation>
    <scope>NUCLEOTIDE SEQUENCE</scope>
    <source>
        <strain evidence="1">EP155</strain>
    </source>
</reference>
<evidence type="ECO:0000313" key="1">
    <source>
        <dbReference type="EMBL" id="KAF3767189.1"/>
    </source>
</evidence>
<dbReference type="EMBL" id="MU032346">
    <property type="protein sequence ID" value="KAF3767189.1"/>
    <property type="molecule type" value="Genomic_DNA"/>
</dbReference>
<dbReference type="Proteomes" id="UP000803844">
    <property type="component" value="Unassembled WGS sequence"/>
</dbReference>
<comment type="caution">
    <text evidence="1">The sequence shown here is derived from an EMBL/GenBank/DDBJ whole genome shotgun (WGS) entry which is preliminary data.</text>
</comment>
<dbReference type="RefSeq" id="XP_040778150.1">
    <property type="nucleotide sequence ID" value="XM_040925255.1"/>
</dbReference>
<gene>
    <name evidence="1" type="ORF">M406DRAFT_69348</name>
</gene>
<proteinExistence type="predicted"/>
<evidence type="ECO:0000313" key="2">
    <source>
        <dbReference type="Proteomes" id="UP000803844"/>
    </source>
</evidence>
<dbReference type="AlphaFoldDB" id="A0A9P4Y675"/>
<accession>A0A9P4Y675</accession>
<keyword evidence="2" id="KW-1185">Reference proteome</keyword>
<organism evidence="1 2">
    <name type="scientific">Cryphonectria parasitica (strain ATCC 38755 / EP155)</name>
    <dbReference type="NCBI Taxonomy" id="660469"/>
    <lineage>
        <taxon>Eukaryota</taxon>
        <taxon>Fungi</taxon>
        <taxon>Dikarya</taxon>
        <taxon>Ascomycota</taxon>
        <taxon>Pezizomycotina</taxon>
        <taxon>Sordariomycetes</taxon>
        <taxon>Sordariomycetidae</taxon>
        <taxon>Diaporthales</taxon>
        <taxon>Cryphonectriaceae</taxon>
        <taxon>Cryphonectria-Endothia species complex</taxon>
        <taxon>Cryphonectria</taxon>
    </lineage>
</organism>